<dbReference type="RefSeq" id="WP_066164218.1">
    <property type="nucleotide sequence ID" value="NZ_CP136137.1"/>
</dbReference>
<dbReference type="EMBL" id="CP136137">
    <property type="protein sequence ID" value="WYY09015.1"/>
    <property type="molecule type" value="Genomic_DNA"/>
</dbReference>
<dbReference type="InterPro" id="IPR029016">
    <property type="entry name" value="GAF-like_dom_sf"/>
</dbReference>
<organism evidence="6 7">
    <name type="scientific">Gordonia hydrophobica</name>
    <dbReference type="NCBI Taxonomy" id="40516"/>
    <lineage>
        <taxon>Bacteria</taxon>
        <taxon>Bacillati</taxon>
        <taxon>Actinomycetota</taxon>
        <taxon>Actinomycetes</taxon>
        <taxon>Mycobacteriales</taxon>
        <taxon>Gordoniaceae</taxon>
        <taxon>Gordonia</taxon>
    </lineage>
</organism>
<dbReference type="InterPro" id="IPR005471">
    <property type="entry name" value="Tscrpt_reg_IclR_N"/>
</dbReference>
<keyword evidence="7" id="KW-1185">Reference proteome</keyword>
<evidence type="ECO:0000313" key="6">
    <source>
        <dbReference type="EMBL" id="WYY09015.1"/>
    </source>
</evidence>
<evidence type="ECO:0000259" key="4">
    <source>
        <dbReference type="PROSITE" id="PS51077"/>
    </source>
</evidence>
<keyword evidence="1" id="KW-0805">Transcription regulation</keyword>
<dbReference type="Pfam" id="PF09339">
    <property type="entry name" value="HTH_IclR"/>
    <property type="match status" value="1"/>
</dbReference>
<evidence type="ECO:0000256" key="3">
    <source>
        <dbReference type="ARBA" id="ARBA00023163"/>
    </source>
</evidence>
<dbReference type="PROSITE" id="PS51077">
    <property type="entry name" value="HTH_ICLR"/>
    <property type="match status" value="1"/>
</dbReference>
<feature type="domain" description="HTH iclR-type" evidence="4">
    <location>
        <begin position="2"/>
        <end position="63"/>
    </location>
</feature>
<accession>A0ABZ2U5M7</accession>
<dbReference type="SUPFAM" id="SSF55781">
    <property type="entry name" value="GAF domain-like"/>
    <property type="match status" value="1"/>
</dbReference>
<dbReference type="PANTHER" id="PTHR30136">
    <property type="entry name" value="HELIX-TURN-HELIX TRANSCRIPTIONAL REGULATOR, ICLR FAMILY"/>
    <property type="match status" value="1"/>
</dbReference>
<dbReference type="InterPro" id="IPR036388">
    <property type="entry name" value="WH-like_DNA-bd_sf"/>
</dbReference>
<dbReference type="Gene3D" id="3.30.450.40">
    <property type="match status" value="1"/>
</dbReference>
<dbReference type="PROSITE" id="PS51078">
    <property type="entry name" value="ICLR_ED"/>
    <property type="match status" value="1"/>
</dbReference>
<feature type="domain" description="IclR-ED" evidence="5">
    <location>
        <begin position="64"/>
        <end position="252"/>
    </location>
</feature>
<dbReference type="PANTHER" id="PTHR30136:SF2">
    <property type="entry name" value="TRANSCRIPTIONAL REGULATOR ICLR"/>
    <property type="match status" value="1"/>
</dbReference>
<dbReference type="InterPro" id="IPR014757">
    <property type="entry name" value="Tscrpt_reg_IclR_C"/>
</dbReference>
<dbReference type="InterPro" id="IPR036390">
    <property type="entry name" value="WH_DNA-bd_sf"/>
</dbReference>
<dbReference type="SMART" id="SM00346">
    <property type="entry name" value="HTH_ICLR"/>
    <property type="match status" value="1"/>
</dbReference>
<keyword evidence="2" id="KW-0238">DNA-binding</keyword>
<dbReference type="Proteomes" id="UP001479933">
    <property type="component" value="Chromosome"/>
</dbReference>
<sequence>MIEGLERATRVLALFSSDVPEWTVSDVCRELNLPKTTVWEYMQSMTALGLLRRTARGRYRLGWRAFQLGLRARMTSEISGPARVEMAKLVEEYSETVQLVSRYRGEVVYLEKISPRSGVHVNVTQVGERLPANCTAAGKALLAALPPGEVRKIYADVEMQRLTENSIGSLAALDEELSAVKERGYALDVEETVEGMCCIAAPVSNEYGDVTWALSMSFLEYRLATQGEMYAQAVVDAAQRLCHPTERFRAGR</sequence>
<protein>
    <submittedName>
        <fullName evidence="6">IclR family transcriptional regulator</fullName>
    </submittedName>
</protein>
<dbReference type="InterPro" id="IPR050707">
    <property type="entry name" value="HTH_MetabolicPath_Reg"/>
</dbReference>
<evidence type="ECO:0000256" key="1">
    <source>
        <dbReference type="ARBA" id="ARBA00023015"/>
    </source>
</evidence>
<proteinExistence type="predicted"/>
<evidence type="ECO:0000256" key="2">
    <source>
        <dbReference type="ARBA" id="ARBA00023125"/>
    </source>
</evidence>
<dbReference type="Pfam" id="PF01614">
    <property type="entry name" value="IclR_C"/>
    <property type="match status" value="1"/>
</dbReference>
<gene>
    <name evidence="6" type="ORF">RVF87_08170</name>
</gene>
<evidence type="ECO:0000259" key="5">
    <source>
        <dbReference type="PROSITE" id="PS51078"/>
    </source>
</evidence>
<evidence type="ECO:0000313" key="7">
    <source>
        <dbReference type="Proteomes" id="UP001479933"/>
    </source>
</evidence>
<dbReference type="Gene3D" id="1.10.10.10">
    <property type="entry name" value="Winged helix-like DNA-binding domain superfamily/Winged helix DNA-binding domain"/>
    <property type="match status" value="1"/>
</dbReference>
<reference evidence="6 7" key="1">
    <citation type="journal article" date="2023" name="Virus Evol.">
        <title>Computational host range prediction-The good, the bad, and the ugly.</title>
        <authorList>
            <person name="Howell A.A."/>
            <person name="Versoza C.J."/>
            <person name="Pfeifer S.P."/>
        </authorList>
    </citation>
    <scope>NUCLEOTIDE SEQUENCE [LARGE SCALE GENOMIC DNA]</scope>
    <source>
        <strain evidence="6 7">1610/1b</strain>
    </source>
</reference>
<dbReference type="SUPFAM" id="SSF46785">
    <property type="entry name" value="Winged helix' DNA-binding domain"/>
    <property type="match status" value="1"/>
</dbReference>
<name>A0ABZ2U5M7_9ACTN</name>
<keyword evidence="3" id="KW-0804">Transcription</keyword>